<feature type="region of interest" description="Disordered" evidence="1">
    <location>
        <begin position="183"/>
        <end position="206"/>
    </location>
</feature>
<protein>
    <submittedName>
        <fullName evidence="2">Phage-related tail protein</fullName>
    </submittedName>
</protein>
<name>S5MV95_SALBN</name>
<dbReference type="InterPro" id="IPR009678">
    <property type="entry name" value="Phage_tail_completion_R"/>
</dbReference>
<proteinExistence type="predicted"/>
<evidence type="ECO:0000256" key="1">
    <source>
        <dbReference type="SAM" id="MobiDB-lite"/>
    </source>
</evidence>
<evidence type="ECO:0000313" key="2">
    <source>
        <dbReference type="EMBL" id="AGR58538.1"/>
    </source>
</evidence>
<gene>
    <name evidence="2" type="ORF">A464_1352</name>
</gene>
<sequence length="206" mass="23780">MEKINSLRDAVTRHNRWSRANPDKMTVFVDSGHICFSGDTPSFAYDYTVILFVMDFTGDINEFTIPVMRWLWFNQRDLLMNPEKNKAFKFSTAINDDDSADILFEFPLFERVNVSRNENGDLSWEYLPEPRMPDFSTGATGAAFLLMNPSQRIREVASEHTDPRTGHHIQRYPFRPVFCRNSENCKDGRPGSTPQPATPHTQPEEP</sequence>
<accession>S5MV95</accession>
<evidence type="ECO:0000313" key="3">
    <source>
        <dbReference type="Proteomes" id="UP000015042"/>
    </source>
</evidence>
<dbReference type="Pfam" id="PF06891">
    <property type="entry name" value="P2_Phage_GpR"/>
    <property type="match status" value="1"/>
</dbReference>
<dbReference type="PATRIC" id="fig|1197719.3.peg.1346"/>
<reference evidence="2 3" key="1">
    <citation type="submission" date="2013-07" db="EMBL/GenBank/DDBJ databases">
        <title>Genome sequence of Salmonella bongori N268-08 - a rare clinical isolate.</title>
        <authorList>
            <person name="Marti R."/>
            <person name="Hagens S."/>
            <person name="Loessner M.J."/>
            <person name="Klumpp J."/>
        </authorList>
    </citation>
    <scope>NUCLEOTIDE SEQUENCE [LARGE SCALE GENOMIC DNA]</scope>
    <source>
        <strain evidence="2 3">N268-08</strain>
    </source>
</reference>
<dbReference type="Proteomes" id="UP000015042">
    <property type="component" value="Chromosome"/>
</dbReference>
<dbReference type="HOGENOM" id="CLU_1331149_0_0_6"/>
<feature type="compositionally biased region" description="Polar residues" evidence="1">
    <location>
        <begin position="192"/>
        <end position="206"/>
    </location>
</feature>
<dbReference type="AlphaFoldDB" id="S5MV95"/>
<dbReference type="KEGG" id="sbz:A464_1352"/>
<dbReference type="EMBL" id="CP006608">
    <property type="protein sequence ID" value="AGR58538.1"/>
    <property type="molecule type" value="Genomic_DNA"/>
</dbReference>
<dbReference type="RefSeq" id="WP_020844089.1">
    <property type="nucleotide sequence ID" value="NC_021870.1"/>
</dbReference>
<organism evidence="2 3">
    <name type="scientific">Salmonella bongori N268-08</name>
    <dbReference type="NCBI Taxonomy" id="1197719"/>
    <lineage>
        <taxon>Bacteria</taxon>
        <taxon>Pseudomonadati</taxon>
        <taxon>Pseudomonadota</taxon>
        <taxon>Gammaproteobacteria</taxon>
        <taxon>Enterobacterales</taxon>
        <taxon>Enterobacteriaceae</taxon>
        <taxon>Salmonella</taxon>
    </lineage>
</organism>
<dbReference type="eggNOG" id="ENOG5032FCQ">
    <property type="taxonomic scope" value="Bacteria"/>
</dbReference>